<sequence>METKYHKKEIATEQLKTAITLFLSNKDLSSVITLAGASANILYQLVRNSGQEPFLDYACRVHNFLQGSTPAREKYNHHIEKNLGISFHKHMSASCPATATLDLEQCAIDALTRAIADYITLYGQNEDLIKKFLHWFWLQKNGPKLMEIFKDMPKKFSKEKKMSKKTYKRFNLAANQLETAIMLFITGGDRFSVITLAGAADVIFSEFVIRNGEENFTDSLIKKNNKHRTRQQIGREINDTLGINACKHLDAGEEEYVLLDIDESALGAILKAIVNYNKLNGKK</sequence>
<name>A0A378IZL6_9GAMM</name>
<proteinExistence type="predicted"/>
<accession>A0A378IZL6</accession>
<gene>
    <name evidence="1" type="ORF">NCTC11978_00651</name>
</gene>
<dbReference type="AlphaFoldDB" id="A0A378IZL6"/>
<dbReference type="Proteomes" id="UP000254033">
    <property type="component" value="Unassembled WGS sequence"/>
</dbReference>
<dbReference type="RefSeq" id="WP_115174566.1">
    <property type="nucleotide sequence ID" value="NZ_UGNY01000001.1"/>
</dbReference>
<dbReference type="EMBL" id="UGNY01000001">
    <property type="protein sequence ID" value="STX37484.1"/>
    <property type="molecule type" value="Genomic_DNA"/>
</dbReference>
<organism evidence="1 2">
    <name type="scientific">Legionella feeleii</name>
    <dbReference type="NCBI Taxonomy" id="453"/>
    <lineage>
        <taxon>Bacteria</taxon>
        <taxon>Pseudomonadati</taxon>
        <taxon>Pseudomonadota</taxon>
        <taxon>Gammaproteobacteria</taxon>
        <taxon>Legionellales</taxon>
        <taxon>Legionellaceae</taxon>
        <taxon>Legionella</taxon>
    </lineage>
</organism>
<protein>
    <submittedName>
        <fullName evidence="1">Uncharacterized protein</fullName>
    </submittedName>
</protein>
<reference evidence="1 2" key="1">
    <citation type="submission" date="2018-06" db="EMBL/GenBank/DDBJ databases">
        <authorList>
            <consortium name="Pathogen Informatics"/>
            <person name="Doyle S."/>
        </authorList>
    </citation>
    <scope>NUCLEOTIDE SEQUENCE [LARGE SCALE GENOMIC DNA]</scope>
    <source>
        <strain evidence="1 2">NCTC11978</strain>
    </source>
</reference>
<evidence type="ECO:0000313" key="1">
    <source>
        <dbReference type="EMBL" id="STX37484.1"/>
    </source>
</evidence>
<evidence type="ECO:0000313" key="2">
    <source>
        <dbReference type="Proteomes" id="UP000254033"/>
    </source>
</evidence>